<evidence type="ECO:0000256" key="2">
    <source>
        <dbReference type="ARBA" id="ARBA00022448"/>
    </source>
</evidence>
<keyword evidence="5 7" id="KW-1133">Transmembrane helix</keyword>
<dbReference type="AlphaFoldDB" id="A0A7X6DFQ4"/>
<feature type="transmembrane region" description="Helical" evidence="7">
    <location>
        <begin position="102"/>
        <end position="125"/>
    </location>
</feature>
<dbReference type="PANTHER" id="PTHR43163:SF6">
    <property type="entry name" value="DIPEPTIDE TRANSPORT SYSTEM PERMEASE PROTEIN DPPB-RELATED"/>
    <property type="match status" value="1"/>
</dbReference>
<dbReference type="SUPFAM" id="SSF161098">
    <property type="entry name" value="MetI-like"/>
    <property type="match status" value="1"/>
</dbReference>
<evidence type="ECO:0000256" key="3">
    <source>
        <dbReference type="ARBA" id="ARBA00022475"/>
    </source>
</evidence>
<organism evidence="9 10">
    <name type="scientific">Ramlibacter lithotrophicus</name>
    <dbReference type="NCBI Taxonomy" id="2606681"/>
    <lineage>
        <taxon>Bacteria</taxon>
        <taxon>Pseudomonadati</taxon>
        <taxon>Pseudomonadota</taxon>
        <taxon>Betaproteobacteria</taxon>
        <taxon>Burkholderiales</taxon>
        <taxon>Comamonadaceae</taxon>
        <taxon>Ramlibacter</taxon>
    </lineage>
</organism>
<proteinExistence type="inferred from homology"/>
<dbReference type="Gene3D" id="1.10.3720.10">
    <property type="entry name" value="MetI-like"/>
    <property type="match status" value="1"/>
</dbReference>
<accession>A0A7X6DFQ4</accession>
<evidence type="ECO:0000313" key="10">
    <source>
        <dbReference type="Proteomes" id="UP000521868"/>
    </source>
</evidence>
<evidence type="ECO:0000256" key="6">
    <source>
        <dbReference type="ARBA" id="ARBA00023136"/>
    </source>
</evidence>
<feature type="transmembrane region" description="Helical" evidence="7">
    <location>
        <begin position="177"/>
        <end position="196"/>
    </location>
</feature>
<evidence type="ECO:0000256" key="7">
    <source>
        <dbReference type="RuleBase" id="RU363032"/>
    </source>
</evidence>
<gene>
    <name evidence="9" type="ORF">RAMLITH_10930</name>
</gene>
<dbReference type="CDD" id="cd06261">
    <property type="entry name" value="TM_PBP2"/>
    <property type="match status" value="1"/>
</dbReference>
<feature type="domain" description="ABC transmembrane type-1" evidence="8">
    <location>
        <begin position="96"/>
        <end position="301"/>
    </location>
</feature>
<dbReference type="GO" id="GO:0005886">
    <property type="term" value="C:plasma membrane"/>
    <property type="evidence" value="ECO:0007669"/>
    <property type="project" value="UniProtKB-SubCell"/>
</dbReference>
<evidence type="ECO:0000256" key="1">
    <source>
        <dbReference type="ARBA" id="ARBA00004651"/>
    </source>
</evidence>
<keyword evidence="10" id="KW-1185">Reference proteome</keyword>
<dbReference type="RefSeq" id="WP_168107447.1">
    <property type="nucleotide sequence ID" value="NZ_VTOX01000003.1"/>
</dbReference>
<protein>
    <submittedName>
        <fullName evidence="9">ABC transporter permease</fullName>
    </submittedName>
</protein>
<dbReference type="GO" id="GO:0071916">
    <property type="term" value="F:dipeptide transmembrane transporter activity"/>
    <property type="evidence" value="ECO:0007669"/>
    <property type="project" value="TreeGrafter"/>
</dbReference>
<dbReference type="PROSITE" id="PS50928">
    <property type="entry name" value="ABC_TM1"/>
    <property type="match status" value="1"/>
</dbReference>
<keyword evidence="2 7" id="KW-0813">Transport</keyword>
<keyword evidence="3" id="KW-1003">Cell membrane</keyword>
<dbReference type="Pfam" id="PF19300">
    <property type="entry name" value="BPD_transp_1_N"/>
    <property type="match status" value="1"/>
</dbReference>
<comment type="subcellular location">
    <subcellularLocation>
        <location evidence="1 7">Cell membrane</location>
        <topology evidence="1 7">Multi-pass membrane protein</topology>
    </subcellularLocation>
</comment>
<feature type="transmembrane region" description="Helical" evidence="7">
    <location>
        <begin position="137"/>
        <end position="157"/>
    </location>
</feature>
<dbReference type="InterPro" id="IPR045621">
    <property type="entry name" value="BPD_transp_1_N"/>
</dbReference>
<reference evidence="9 10" key="1">
    <citation type="journal article" date="2020" name="Nature">
        <title>Bacterial chemolithoautotrophy via manganese oxidation.</title>
        <authorList>
            <person name="Yu H."/>
            <person name="Leadbetter J.R."/>
        </authorList>
    </citation>
    <scope>NUCLEOTIDE SEQUENCE [LARGE SCALE GENOMIC DNA]</scope>
    <source>
        <strain evidence="9 10">RBP-1</strain>
    </source>
</reference>
<name>A0A7X6DFQ4_9BURK</name>
<dbReference type="InterPro" id="IPR000515">
    <property type="entry name" value="MetI-like"/>
</dbReference>
<evidence type="ECO:0000259" key="8">
    <source>
        <dbReference type="PROSITE" id="PS50928"/>
    </source>
</evidence>
<sequence length="315" mass="34036">MLRLLLSRAGAMLAVLFAVSALVFALGSLIPGDLTSVIVGQEGATKEQFEQVRRDLGLDRPLPVQYVRWLGNAVRGDLGTSPITGRKISADLAHQIPVSLELAVLCLLLSTALGLPAGIVAAVHANRRLDVVIRAQLLVAFSVPTFVIGILLLLVGSRFAPDLFQVAFTPWSQDPAAHLRSMAMPLATITLPIAAMTMQMTRSAMLEVLSDPFIVTARAMGVRLPRIQYLHALRNALPPIVTFIGFQFGVMLGGLIVVEQIFSLPGLGRAMLEAISTRDYPMVTATTLVFAVAFVLINAVIDMLYPVLDPRQRPR</sequence>
<keyword evidence="6 7" id="KW-0472">Membrane</keyword>
<dbReference type="EMBL" id="VTOX01000003">
    <property type="protein sequence ID" value="NKE66335.1"/>
    <property type="molecule type" value="Genomic_DNA"/>
</dbReference>
<dbReference type="Pfam" id="PF00528">
    <property type="entry name" value="BPD_transp_1"/>
    <property type="match status" value="1"/>
</dbReference>
<comment type="similarity">
    <text evidence="7">Belongs to the binding-protein-dependent transport system permease family.</text>
</comment>
<feature type="transmembrane region" description="Helical" evidence="7">
    <location>
        <begin position="12"/>
        <end position="30"/>
    </location>
</feature>
<evidence type="ECO:0000256" key="4">
    <source>
        <dbReference type="ARBA" id="ARBA00022692"/>
    </source>
</evidence>
<evidence type="ECO:0000313" key="9">
    <source>
        <dbReference type="EMBL" id="NKE66335.1"/>
    </source>
</evidence>
<dbReference type="Proteomes" id="UP000521868">
    <property type="component" value="Unassembled WGS sequence"/>
</dbReference>
<keyword evidence="4 7" id="KW-0812">Transmembrane</keyword>
<feature type="transmembrane region" description="Helical" evidence="7">
    <location>
        <begin position="282"/>
        <end position="305"/>
    </location>
</feature>
<feature type="transmembrane region" description="Helical" evidence="7">
    <location>
        <begin position="236"/>
        <end position="262"/>
    </location>
</feature>
<evidence type="ECO:0000256" key="5">
    <source>
        <dbReference type="ARBA" id="ARBA00022989"/>
    </source>
</evidence>
<dbReference type="InterPro" id="IPR035906">
    <property type="entry name" value="MetI-like_sf"/>
</dbReference>
<dbReference type="PANTHER" id="PTHR43163">
    <property type="entry name" value="DIPEPTIDE TRANSPORT SYSTEM PERMEASE PROTEIN DPPB-RELATED"/>
    <property type="match status" value="1"/>
</dbReference>
<comment type="caution">
    <text evidence="9">The sequence shown here is derived from an EMBL/GenBank/DDBJ whole genome shotgun (WGS) entry which is preliminary data.</text>
</comment>